<dbReference type="GO" id="GO:0005743">
    <property type="term" value="C:mitochondrial inner membrane"/>
    <property type="evidence" value="ECO:0000318"/>
    <property type="project" value="GO_Central"/>
</dbReference>
<dbReference type="InterPro" id="IPR045307">
    <property type="entry name" value="ADCK1_dom"/>
</dbReference>
<dbReference type="CDD" id="cd13969">
    <property type="entry name" value="ADCK1-like"/>
    <property type="match status" value="1"/>
</dbReference>
<dbReference type="Pfam" id="PF03109">
    <property type="entry name" value="ABC1"/>
    <property type="match status" value="1"/>
</dbReference>
<dbReference type="GO" id="GO:0007005">
    <property type="term" value="P:mitochondrion organization"/>
    <property type="evidence" value="ECO:0000318"/>
    <property type="project" value="GO_Central"/>
</dbReference>
<reference evidence="3 4" key="1">
    <citation type="journal article" date="2011" name="Science">
        <title>The ecoresponsive genome of Daphnia pulex.</title>
        <authorList>
            <person name="Colbourne J.K."/>
            <person name="Pfrender M.E."/>
            <person name="Gilbert D."/>
            <person name="Thomas W.K."/>
            <person name="Tucker A."/>
            <person name="Oakley T.H."/>
            <person name="Tokishita S."/>
            <person name="Aerts A."/>
            <person name="Arnold G.J."/>
            <person name="Basu M.K."/>
            <person name="Bauer D.J."/>
            <person name="Caceres C.E."/>
            <person name="Carmel L."/>
            <person name="Casola C."/>
            <person name="Choi J.H."/>
            <person name="Detter J.C."/>
            <person name="Dong Q."/>
            <person name="Dusheyko S."/>
            <person name="Eads B.D."/>
            <person name="Frohlich T."/>
            <person name="Geiler-Samerotte K.A."/>
            <person name="Gerlach D."/>
            <person name="Hatcher P."/>
            <person name="Jogdeo S."/>
            <person name="Krijgsveld J."/>
            <person name="Kriventseva E.V."/>
            <person name="Kultz D."/>
            <person name="Laforsch C."/>
            <person name="Lindquist E."/>
            <person name="Lopez J."/>
            <person name="Manak J.R."/>
            <person name="Muller J."/>
            <person name="Pangilinan J."/>
            <person name="Patwardhan R.P."/>
            <person name="Pitluck S."/>
            <person name="Pritham E.J."/>
            <person name="Rechtsteiner A."/>
            <person name="Rho M."/>
            <person name="Rogozin I.B."/>
            <person name="Sakarya O."/>
            <person name="Salamov A."/>
            <person name="Schaack S."/>
            <person name="Shapiro H."/>
            <person name="Shiga Y."/>
            <person name="Skalitzky C."/>
            <person name="Smith Z."/>
            <person name="Souvorov A."/>
            <person name="Sung W."/>
            <person name="Tang Z."/>
            <person name="Tsuchiya D."/>
            <person name="Tu H."/>
            <person name="Vos H."/>
            <person name="Wang M."/>
            <person name="Wolf Y.I."/>
            <person name="Yamagata H."/>
            <person name="Yamada T."/>
            <person name="Ye Y."/>
            <person name="Shaw J.R."/>
            <person name="Andrews J."/>
            <person name="Crease T.J."/>
            <person name="Tang H."/>
            <person name="Lucas S.M."/>
            <person name="Robertson H.M."/>
            <person name="Bork P."/>
            <person name="Koonin E.V."/>
            <person name="Zdobnov E.M."/>
            <person name="Grigoriev I.V."/>
            <person name="Lynch M."/>
            <person name="Boore J.L."/>
        </authorList>
    </citation>
    <scope>NUCLEOTIDE SEQUENCE [LARGE SCALE GENOMIC DNA]</scope>
</reference>
<dbReference type="InterPro" id="IPR011009">
    <property type="entry name" value="Kinase-like_dom_sf"/>
</dbReference>
<dbReference type="InParanoid" id="E9G8N7"/>
<dbReference type="OrthoDB" id="427480at2759"/>
<dbReference type="PANTHER" id="PTHR43173">
    <property type="entry name" value="ABC1 FAMILY PROTEIN"/>
    <property type="match status" value="1"/>
</dbReference>
<dbReference type="Proteomes" id="UP000000305">
    <property type="component" value="Unassembled WGS sequence"/>
</dbReference>
<dbReference type="PANTHER" id="PTHR43173:SF19">
    <property type="entry name" value="AARF DOMAIN-CONTAINING PROTEIN KINASE 1"/>
    <property type="match status" value="1"/>
</dbReference>
<name>E9G8N7_DAPPU</name>
<sequence length="510" mass="57945">MQRKRIIKVGVALVSVSIGAYYGKEIRDGYIGALRFGRTAVAVGGIMVDYNRSLYSKTIDLASSEYAKARSEVHLRSAQRLLKLCETNGGAFIKVGQHLGALDYLLPFEYVSTMKVLHSQAPQSSFEDVLNVIKEDLNCEPSTVFRTIEKNPIGTASLAQVHKAELNDGTVVAVKVQHPLVKAYSTIDMKSMEILVNLASWVFPDLKLEWLVKETKINLPCELNFVMEGENSEKTAGLMKHLPWLHIPKVYWDLSTSRVLTMEYCEGFEIGVLGQEKKTEFEPFKKEISQKITKLYSDMIFLHGYVHCDPHPGNLKIELKQGKLLIHLLDHGLYAQLPTEFRENYAKLWMSIIRSNVHEIEEVSEKLGVKELHGIFACMVSGRSWNAILGGIDQRKKTSEEEKEIKDDASKYVAEIIEVLHRVPREMLLVFKTNDLLRGLNSTLGVRDNITSFVTMSRSCANAHYLKEYSQCSTFLSKLHVVMSHYVAHFKITAYELLLWWAAWWAHDSS</sequence>
<evidence type="ECO:0000256" key="1">
    <source>
        <dbReference type="ARBA" id="ARBA00009670"/>
    </source>
</evidence>
<dbReference type="OMA" id="RCNPEDI"/>
<gene>
    <name evidence="3" type="ORF">DAPPUDRAFT_315084</name>
</gene>
<proteinExistence type="inferred from homology"/>
<dbReference type="HOGENOM" id="CLU_006533_2_0_1"/>
<dbReference type="InterPro" id="IPR004147">
    <property type="entry name" value="ABC1_dom"/>
</dbReference>
<dbReference type="FunCoup" id="E9G8N7">
    <property type="interactions" value="824"/>
</dbReference>
<dbReference type="EMBL" id="GL732535">
    <property type="protein sequence ID" value="EFX84003.1"/>
    <property type="molecule type" value="Genomic_DNA"/>
</dbReference>
<keyword evidence="4" id="KW-1185">Reference proteome</keyword>
<feature type="domain" description="ABC1 atypical kinase-like" evidence="2">
    <location>
        <begin position="117"/>
        <end position="363"/>
    </location>
</feature>
<dbReference type="InterPro" id="IPR051130">
    <property type="entry name" value="Mito_struct-func_regulator"/>
</dbReference>
<dbReference type="GO" id="GO:0055088">
    <property type="term" value="P:lipid homeostasis"/>
    <property type="evidence" value="ECO:0000318"/>
    <property type="project" value="GO_Central"/>
</dbReference>
<accession>E9G8N7</accession>
<dbReference type="SUPFAM" id="SSF56112">
    <property type="entry name" value="Protein kinase-like (PK-like)"/>
    <property type="match status" value="1"/>
</dbReference>
<dbReference type="STRING" id="6669.E9G8N7"/>
<dbReference type="KEGG" id="dpx:DAPPUDRAFT_315084"/>
<dbReference type="PhylomeDB" id="E9G8N7"/>
<comment type="similarity">
    <text evidence="1">Belongs to the protein kinase superfamily. ADCK protein kinase family.</text>
</comment>
<evidence type="ECO:0000259" key="2">
    <source>
        <dbReference type="Pfam" id="PF03109"/>
    </source>
</evidence>
<evidence type="ECO:0000313" key="4">
    <source>
        <dbReference type="Proteomes" id="UP000000305"/>
    </source>
</evidence>
<dbReference type="AlphaFoldDB" id="E9G8N7"/>
<evidence type="ECO:0000313" key="3">
    <source>
        <dbReference type="EMBL" id="EFX84003.1"/>
    </source>
</evidence>
<organism evidence="3 4">
    <name type="scientific">Daphnia pulex</name>
    <name type="common">Water flea</name>
    <dbReference type="NCBI Taxonomy" id="6669"/>
    <lineage>
        <taxon>Eukaryota</taxon>
        <taxon>Metazoa</taxon>
        <taxon>Ecdysozoa</taxon>
        <taxon>Arthropoda</taxon>
        <taxon>Crustacea</taxon>
        <taxon>Branchiopoda</taxon>
        <taxon>Diplostraca</taxon>
        <taxon>Cladocera</taxon>
        <taxon>Anomopoda</taxon>
        <taxon>Daphniidae</taxon>
        <taxon>Daphnia</taxon>
    </lineage>
</organism>
<protein>
    <recommendedName>
        <fullName evidence="2">ABC1 atypical kinase-like domain-containing protein</fullName>
    </recommendedName>
</protein>
<dbReference type="eggNOG" id="KOG1235">
    <property type="taxonomic scope" value="Eukaryota"/>
</dbReference>